<proteinExistence type="predicted"/>
<keyword evidence="1" id="KW-1133">Transmembrane helix</keyword>
<evidence type="ECO:0000256" key="1">
    <source>
        <dbReference type="SAM" id="Phobius"/>
    </source>
</evidence>
<evidence type="ECO:0000313" key="3">
    <source>
        <dbReference type="Proteomes" id="UP001140949"/>
    </source>
</evidence>
<keyword evidence="1" id="KW-0472">Membrane</keyword>
<keyword evidence="1" id="KW-0812">Transmembrane</keyword>
<dbReference type="EMBL" id="JANAVB010002183">
    <property type="protein sequence ID" value="KAJ6851789.1"/>
    <property type="molecule type" value="Genomic_DNA"/>
</dbReference>
<dbReference type="Proteomes" id="UP001140949">
    <property type="component" value="Unassembled WGS sequence"/>
</dbReference>
<protein>
    <submittedName>
        <fullName evidence="2">Uncharacterized protein</fullName>
    </submittedName>
</protein>
<gene>
    <name evidence="2" type="ORF">M6B38_258555</name>
</gene>
<feature type="transmembrane region" description="Helical" evidence="1">
    <location>
        <begin position="6"/>
        <end position="26"/>
    </location>
</feature>
<keyword evidence="3" id="KW-1185">Reference proteome</keyword>
<comment type="caution">
    <text evidence="2">The sequence shown here is derived from an EMBL/GenBank/DDBJ whole genome shotgun (WGS) entry which is preliminary data.</text>
</comment>
<accession>A0AAX6IEW6</accession>
<evidence type="ECO:0000313" key="2">
    <source>
        <dbReference type="EMBL" id="KAJ6851789.1"/>
    </source>
</evidence>
<dbReference type="AlphaFoldDB" id="A0AAX6IEW6"/>
<organism evidence="2 3">
    <name type="scientific">Iris pallida</name>
    <name type="common">Sweet iris</name>
    <dbReference type="NCBI Taxonomy" id="29817"/>
    <lineage>
        <taxon>Eukaryota</taxon>
        <taxon>Viridiplantae</taxon>
        <taxon>Streptophyta</taxon>
        <taxon>Embryophyta</taxon>
        <taxon>Tracheophyta</taxon>
        <taxon>Spermatophyta</taxon>
        <taxon>Magnoliopsida</taxon>
        <taxon>Liliopsida</taxon>
        <taxon>Asparagales</taxon>
        <taxon>Iridaceae</taxon>
        <taxon>Iridoideae</taxon>
        <taxon>Irideae</taxon>
        <taxon>Iris</taxon>
    </lineage>
</organism>
<reference evidence="2" key="1">
    <citation type="journal article" date="2023" name="GigaByte">
        <title>Genome assembly of the bearded iris, Iris pallida Lam.</title>
        <authorList>
            <person name="Bruccoleri R.E."/>
            <person name="Oakeley E.J."/>
            <person name="Faust A.M.E."/>
            <person name="Altorfer M."/>
            <person name="Dessus-Babus S."/>
            <person name="Burckhardt D."/>
            <person name="Oertli M."/>
            <person name="Naumann U."/>
            <person name="Petersen F."/>
            <person name="Wong J."/>
        </authorList>
    </citation>
    <scope>NUCLEOTIDE SEQUENCE</scope>
    <source>
        <strain evidence="2">GSM-AAB239-AS_SAM_17_03QT</strain>
    </source>
</reference>
<name>A0AAX6IEW6_IRIPA</name>
<reference evidence="2" key="2">
    <citation type="submission" date="2023-04" db="EMBL/GenBank/DDBJ databases">
        <authorList>
            <person name="Bruccoleri R.E."/>
            <person name="Oakeley E.J."/>
            <person name="Faust A.-M."/>
            <person name="Dessus-Babus S."/>
            <person name="Altorfer M."/>
            <person name="Burckhardt D."/>
            <person name="Oertli M."/>
            <person name="Naumann U."/>
            <person name="Petersen F."/>
            <person name="Wong J."/>
        </authorList>
    </citation>
    <scope>NUCLEOTIDE SEQUENCE</scope>
    <source>
        <strain evidence="2">GSM-AAB239-AS_SAM_17_03QT</strain>
        <tissue evidence="2">Leaf</tissue>
    </source>
</reference>
<sequence length="27" mass="2639">MILAGALAKAIHSFVVIALGLATALAC</sequence>